<dbReference type="EMBL" id="CP014699">
    <property type="protein sequence ID" value="AND80463.1"/>
    <property type="molecule type" value="Genomic_DNA"/>
</dbReference>
<dbReference type="OrthoDB" id="2222762at2"/>
<reference evidence="1 2" key="1">
    <citation type="journal article" date="2016" name="Int. J. Syst. Evol. Microbiol.">
        <title>Streptococcuspantholopis sp. nov., isolated from faeces of the Tibetan antelope (Pantholops hodgsonii).</title>
        <authorList>
            <person name="Bai X."/>
            <person name="Xiong Y."/>
            <person name="Lu S."/>
            <person name="Jin D."/>
            <person name="Lai X."/>
            <person name="Yang J."/>
            <person name="Niu L."/>
            <person name="Hu S."/>
            <person name="Meng X."/>
            <person name="Pu J."/>
            <person name="Ye C."/>
            <person name="Xu J."/>
        </authorList>
    </citation>
    <scope>NUCLEOTIDE SEQUENCE [LARGE SCALE GENOMIC DNA]</scope>
    <source>
        <strain evidence="1 2">TA 26</strain>
    </source>
</reference>
<name>A0A172QAC6_9STRE</name>
<dbReference type="AlphaFoldDB" id="A0A172QAC6"/>
<reference evidence="2" key="2">
    <citation type="submission" date="2016-03" db="EMBL/GenBank/DDBJ databases">
        <title>Streptococcus antelopensis sp. nov., isolated from the feces of the Tibetan antelope (Pantholops hodgsonii) in Hoh Xil National Nature Reserve, Qinghai, China.</title>
        <authorList>
            <person name="Bai X."/>
        </authorList>
    </citation>
    <scope>NUCLEOTIDE SEQUENCE [LARGE SCALE GENOMIC DNA]</scope>
    <source>
        <strain evidence="2">TA 26</strain>
    </source>
</reference>
<proteinExistence type="predicted"/>
<gene>
    <name evidence="1" type="ORF">A0O21_06955</name>
</gene>
<evidence type="ECO:0000313" key="2">
    <source>
        <dbReference type="Proteomes" id="UP000077317"/>
    </source>
</evidence>
<dbReference type="STRING" id="1811193.A0O21_06955"/>
<evidence type="ECO:0000313" key="1">
    <source>
        <dbReference type="EMBL" id="AND80463.1"/>
    </source>
</evidence>
<organism evidence="1 2">
    <name type="scientific">Streptococcus pantholopis</name>
    <dbReference type="NCBI Taxonomy" id="1811193"/>
    <lineage>
        <taxon>Bacteria</taxon>
        <taxon>Bacillati</taxon>
        <taxon>Bacillota</taxon>
        <taxon>Bacilli</taxon>
        <taxon>Lactobacillales</taxon>
        <taxon>Streptococcaceae</taxon>
        <taxon>Streptococcus</taxon>
    </lineage>
</organism>
<protein>
    <submittedName>
        <fullName evidence="1">Uncharacterized protein</fullName>
    </submittedName>
</protein>
<keyword evidence="2" id="KW-1185">Reference proteome</keyword>
<accession>A0A172QAC6</accession>
<dbReference type="Proteomes" id="UP000077317">
    <property type="component" value="Chromosome"/>
</dbReference>
<sequence>MILRDVTVEPYQYVDLVIQNGFDNDTQIVNFYRFNNGTQKSDTQKYEVNIKYHNSINNNTSIIENRLIDGKSLMSGDIESMFKIDLSNSKIKKYFDDTIPDYKQDIEISIHSNHEESNIVIPYLSSIGKFNRNLGGIGGPLDEPIIPVLELIKPYKQDYSFTIDQNLMEGKNYFKFNILVDKASLITYNITLRNDKGETIVSARQKEPIQIRFPQYKLSSPYKDDIYYYMTTNKLNESNIKEVEFRQPSLVNSIDKTKKEYNLQK</sequence>
<dbReference type="KEGG" id="spat:A0O21_06955"/>